<evidence type="ECO:0000313" key="3">
    <source>
        <dbReference type="Proteomes" id="UP000038009"/>
    </source>
</evidence>
<sequence length="286" mass="31496">MLRKTATRLVWLGGSASSPTLGLDLRSPSGQFVNVIPEGTQPRRTAGHFHATPQASSLAASHFAHSPELRHVADGISMSISGQRMPLAKPTLTKWSRQLRADIYDELLKLPLRYALHDFRRLQAHLHAVPDVEAVEEGESPLPPGVYCSSSRHSGHEGGNAAEPSSASSSSPLMSSHYAVAGRDSAVGYAPPLGHVDPMDVLPFFVHRTSNGLLPGKIYSINAKNLMPVFYMRIQNIEGDMFRFEEELMKIFPTKKIFVRSHSVYVYNVNLDGRAVLHHWLLGLGF</sequence>
<dbReference type="OMA" id="AFYLRIQ"/>
<dbReference type="EMBL" id="LJSK01000003">
    <property type="protein sequence ID" value="KPI90617.1"/>
    <property type="molecule type" value="Genomic_DNA"/>
</dbReference>
<feature type="region of interest" description="Disordered" evidence="1">
    <location>
        <begin position="146"/>
        <end position="173"/>
    </location>
</feature>
<gene>
    <name evidence="2" type="ORF">ABL78_0213</name>
</gene>
<dbReference type="AlphaFoldDB" id="A0A0N0P9E3"/>
<dbReference type="Proteomes" id="UP000038009">
    <property type="component" value="Unassembled WGS sequence"/>
</dbReference>
<reference evidence="2 3" key="1">
    <citation type="journal article" date="2015" name="PLoS Pathog.">
        <title>Leptomonas seymouri: Adaptations to the Dixenous Life Cycle Analyzed by Genome Sequencing, Transcriptome Profiling and Co-infection with Leishmania donovani.</title>
        <authorList>
            <person name="Kraeva N."/>
            <person name="Butenko A."/>
            <person name="Hlavacova J."/>
            <person name="Kostygov A."/>
            <person name="Myskova J."/>
            <person name="Grybchuk D."/>
            <person name="Lestinova T."/>
            <person name="Votypka J."/>
            <person name="Volf P."/>
            <person name="Opperdoes F."/>
            <person name="Flegontov P."/>
            <person name="Lukes J."/>
            <person name="Yurchenko V."/>
        </authorList>
    </citation>
    <scope>NUCLEOTIDE SEQUENCE [LARGE SCALE GENOMIC DNA]</scope>
    <source>
        <strain evidence="2 3">ATCC 30220</strain>
    </source>
</reference>
<comment type="caution">
    <text evidence="2">The sequence shown here is derived from an EMBL/GenBank/DDBJ whole genome shotgun (WGS) entry which is preliminary data.</text>
</comment>
<protein>
    <submittedName>
        <fullName evidence="2">Uncharacterized protein</fullName>
    </submittedName>
</protein>
<proteinExistence type="predicted"/>
<dbReference type="Gene3D" id="3.30.780.10">
    <property type="entry name" value="SUI1-like domain"/>
    <property type="match status" value="1"/>
</dbReference>
<organism evidence="2 3">
    <name type="scientific">Leptomonas seymouri</name>
    <dbReference type="NCBI Taxonomy" id="5684"/>
    <lineage>
        <taxon>Eukaryota</taxon>
        <taxon>Discoba</taxon>
        <taxon>Euglenozoa</taxon>
        <taxon>Kinetoplastea</taxon>
        <taxon>Metakinetoplastina</taxon>
        <taxon>Trypanosomatida</taxon>
        <taxon>Trypanosomatidae</taxon>
        <taxon>Leishmaniinae</taxon>
        <taxon>Leptomonas</taxon>
    </lineage>
</organism>
<keyword evidence="3" id="KW-1185">Reference proteome</keyword>
<evidence type="ECO:0000256" key="1">
    <source>
        <dbReference type="SAM" id="MobiDB-lite"/>
    </source>
</evidence>
<name>A0A0N0P9E3_LEPSE</name>
<dbReference type="VEuPathDB" id="TriTrypDB:Lsey_0003_0100"/>
<accession>A0A0N0P9E3</accession>
<evidence type="ECO:0000313" key="2">
    <source>
        <dbReference type="EMBL" id="KPI90617.1"/>
    </source>
</evidence>
<dbReference type="OrthoDB" id="243075at2759"/>